<evidence type="ECO:0008006" key="3">
    <source>
        <dbReference type="Google" id="ProtNLM"/>
    </source>
</evidence>
<dbReference type="InterPro" id="IPR011055">
    <property type="entry name" value="Dup_hybrid_motif"/>
</dbReference>
<proteinExistence type="predicted"/>
<evidence type="ECO:0000313" key="1">
    <source>
        <dbReference type="EMBL" id="KPL79656.1"/>
    </source>
</evidence>
<dbReference type="Proteomes" id="UP000050417">
    <property type="component" value="Unassembled WGS sequence"/>
</dbReference>
<name>A0A0P6XHS8_9CHLR</name>
<dbReference type="EMBL" id="LGCL01000010">
    <property type="protein sequence ID" value="KPL79656.1"/>
    <property type="molecule type" value="Genomic_DNA"/>
</dbReference>
<dbReference type="OrthoDB" id="158843at2"/>
<dbReference type="SUPFAM" id="SSF51261">
    <property type="entry name" value="Duplicated hybrid motif"/>
    <property type="match status" value="1"/>
</dbReference>
<accession>A0A0P6XHS8</accession>
<reference evidence="1 2" key="1">
    <citation type="submission" date="2015-07" db="EMBL/GenBank/DDBJ databases">
        <title>Genome sequence of Ornatilinea apprima DSM 23815.</title>
        <authorList>
            <person name="Hemp J."/>
            <person name="Ward L.M."/>
            <person name="Pace L.A."/>
            <person name="Fischer W.W."/>
        </authorList>
    </citation>
    <scope>NUCLEOTIDE SEQUENCE [LARGE SCALE GENOMIC DNA]</scope>
    <source>
        <strain evidence="1 2">P3M-1</strain>
    </source>
</reference>
<dbReference type="CDD" id="cd12797">
    <property type="entry name" value="M23_peptidase"/>
    <property type="match status" value="1"/>
</dbReference>
<dbReference type="AlphaFoldDB" id="A0A0P6XHS8"/>
<gene>
    <name evidence="1" type="ORF">ADN00_02335</name>
</gene>
<sequence>MKIAIGGVVVLALVGGYYWLRASRTSSRSLQVIQWIRDPASHPEWAVQARQRCAGAPFLLPTSGLIGFLWDDSFRPGHRHAGIDIFGGSEPGVTPVYSAYDGYLTRMEDWKSSIIIRIPSDPLNPGQQIWTYYTHLADPDGSSFIVADFPPGTHEVFIPAGTLLGYQGNYSGTPGSPTGIHLHFSVVKDDGSGHFLNELEIVNTLDPSPYLGLPLNAHTNPNQIPICAPSETEG</sequence>
<dbReference type="RefSeq" id="WP_075061350.1">
    <property type="nucleotide sequence ID" value="NZ_LGCL01000010.1"/>
</dbReference>
<comment type="caution">
    <text evidence="1">The sequence shown here is derived from an EMBL/GenBank/DDBJ whole genome shotgun (WGS) entry which is preliminary data.</text>
</comment>
<evidence type="ECO:0000313" key="2">
    <source>
        <dbReference type="Proteomes" id="UP000050417"/>
    </source>
</evidence>
<protein>
    <recommendedName>
        <fullName evidence="3">Peptidase M23 domain-containing protein</fullName>
    </recommendedName>
</protein>
<dbReference type="STRING" id="1134406.ADN00_02335"/>
<dbReference type="Gene3D" id="2.70.70.10">
    <property type="entry name" value="Glucose Permease (Domain IIA)"/>
    <property type="match status" value="1"/>
</dbReference>
<keyword evidence="2" id="KW-1185">Reference proteome</keyword>
<organism evidence="1 2">
    <name type="scientific">Ornatilinea apprima</name>
    <dbReference type="NCBI Taxonomy" id="1134406"/>
    <lineage>
        <taxon>Bacteria</taxon>
        <taxon>Bacillati</taxon>
        <taxon>Chloroflexota</taxon>
        <taxon>Anaerolineae</taxon>
        <taxon>Anaerolineales</taxon>
        <taxon>Anaerolineaceae</taxon>
        <taxon>Ornatilinea</taxon>
    </lineage>
</organism>